<feature type="transmembrane region" description="Helical" evidence="15">
    <location>
        <begin position="178"/>
        <end position="201"/>
    </location>
</feature>
<feature type="domain" description="PAC" evidence="19">
    <location>
        <begin position="446"/>
        <end position="498"/>
    </location>
</feature>
<feature type="compositionally biased region" description="Pro residues" evidence="14">
    <location>
        <begin position="907"/>
        <end position="921"/>
    </location>
</feature>
<sequence length="1051" mass="113557">MDSNPAPPPVDAAFTPDFNYVDQFRRHIDVALHSVGNRLLLVTGCAAVLQMGTLALEFAIPWPQRVARMGTSASVLLLCIVCGLLAKRWGLRAAMCVFCLLANCMLLGAAYVYGIGVHSSGIPGVLLITLTAAFLAGRRLMWAVTLIAASGIALLGMAQDVGWITGPTPANTPPVGSFVVVYLTVLMLCAWLVTRFSAIFWHATSSLQSSHELLLQSMRSQQDSSDELRRSEQRLRRLLDGALFGIQIIEADTAAVRYANDQAMALFGCTQLPELDTSLLGLDRPGDREEFLGRVRGAAQGRVQVFSWQARRRDGTALWLDLKLDRVEFYGEMQVVMFIHDVTARAMAEAELRQHRELLQEEVAARTAEQKSERQKMQEIIEALPITLSVRSPAGRFMMVNRYFEEAIGRPRDAVLGRAMKDLFDAAYAAEAKERDETVLATGQSVTVEEQVRHPGGDQRDYLTTTVPLTDQRGKPYATLHLGTDVTVLKTLQRELSAARDEAQASAQAKGYFLANMSHEIRTPLNAMLGLAQLGRRNGAQHPTAVQAFERILRAGRHLQGVINDVLDYTRIESGKLPVERLPVRLAAVVKDAMDLVSDRAVEKGLALKWSSEGVPTHVVLDPLRVSQVLVNLLANAIKFTEHGSVTLYLRRHGEQLSIAVSDTGPGIPAEDHERIFHAFEQADSSTTRKYGGSGLGLAISRRQVEAMGGTLSVSSTPGQGATFTVLLPLEEVDAPASLPGGGVEARDLSGLRVLVVDDVDINREILQDILAHFGVESLQAASGEEAIRLVETHGAQAFDLVLMDVQMPRMDGYQTAAALRQLDPELPMVAVTAHAMASHRQHSIDAGMKDHLNKPVDADALMACIARVVPQARPRRPAGPVGSGEGDGAPSAPPHAAVPTAVTAPSTPPVPPVPPDPTGPVPDESWPDMPDTDFVAALRRCAGQRPLLLKLLRQFTRHYATHRDLFGAAEAEGLTVLQSAAHRLKGAAANLGMAGLAAEAHALERACAGPEADPTVPTALARLTSALDEHLQALEHWLPADATDAAATRT</sequence>
<evidence type="ECO:0000256" key="15">
    <source>
        <dbReference type="SAM" id="Phobius"/>
    </source>
</evidence>
<dbReference type="InterPro" id="IPR036890">
    <property type="entry name" value="HATPase_C_sf"/>
</dbReference>
<evidence type="ECO:0000259" key="20">
    <source>
        <dbReference type="PROSITE" id="PS50894"/>
    </source>
</evidence>
<keyword evidence="10" id="KW-0902">Two-component regulatory system</keyword>
<dbReference type="PRINTS" id="PR00344">
    <property type="entry name" value="BCTRLSENSOR"/>
</dbReference>
<dbReference type="PROSITE" id="PS50110">
    <property type="entry name" value="RESPONSE_REGULATORY"/>
    <property type="match status" value="1"/>
</dbReference>
<dbReference type="PANTHER" id="PTHR45339">
    <property type="entry name" value="HYBRID SIGNAL TRANSDUCTION HISTIDINE KINASE J"/>
    <property type="match status" value="1"/>
</dbReference>
<feature type="transmembrane region" description="Helical" evidence="15">
    <location>
        <begin position="39"/>
        <end position="60"/>
    </location>
</feature>
<evidence type="ECO:0000256" key="6">
    <source>
        <dbReference type="ARBA" id="ARBA00022692"/>
    </source>
</evidence>
<evidence type="ECO:0000256" key="9">
    <source>
        <dbReference type="ARBA" id="ARBA00022989"/>
    </source>
</evidence>
<dbReference type="PROSITE" id="PS50109">
    <property type="entry name" value="HIS_KIN"/>
    <property type="match status" value="1"/>
</dbReference>
<dbReference type="SMART" id="SM00388">
    <property type="entry name" value="HisKA"/>
    <property type="match status" value="1"/>
</dbReference>
<dbReference type="Gene3D" id="3.30.450.20">
    <property type="entry name" value="PAS domain"/>
    <property type="match status" value="2"/>
</dbReference>
<dbReference type="Pfam" id="PF13188">
    <property type="entry name" value="PAS_8"/>
    <property type="match status" value="1"/>
</dbReference>
<dbReference type="RefSeq" id="WP_285982347.1">
    <property type="nucleotide sequence ID" value="NZ_JASVDS010000002.1"/>
</dbReference>
<dbReference type="Pfam" id="PF00072">
    <property type="entry name" value="Response_reg"/>
    <property type="match status" value="1"/>
</dbReference>
<dbReference type="InterPro" id="IPR004358">
    <property type="entry name" value="Sig_transdc_His_kin-like_C"/>
</dbReference>
<feature type="domain" description="PAS" evidence="18">
    <location>
        <begin position="231"/>
        <end position="302"/>
    </location>
</feature>
<dbReference type="InterPro" id="IPR011006">
    <property type="entry name" value="CheY-like_superfamily"/>
</dbReference>
<dbReference type="CDD" id="cd00130">
    <property type="entry name" value="PAS"/>
    <property type="match status" value="2"/>
</dbReference>
<dbReference type="InterPro" id="IPR036097">
    <property type="entry name" value="HisK_dim/P_sf"/>
</dbReference>
<dbReference type="Gene3D" id="3.40.50.2300">
    <property type="match status" value="1"/>
</dbReference>
<dbReference type="Pfam" id="PF08448">
    <property type="entry name" value="PAS_4"/>
    <property type="match status" value="1"/>
</dbReference>
<dbReference type="NCBIfam" id="TIGR00229">
    <property type="entry name" value="sensory_box"/>
    <property type="match status" value="2"/>
</dbReference>
<keyword evidence="4" id="KW-1003">Cell membrane</keyword>
<evidence type="ECO:0000256" key="13">
    <source>
        <dbReference type="PROSITE-ProRule" id="PRU00169"/>
    </source>
</evidence>
<evidence type="ECO:0000259" key="16">
    <source>
        <dbReference type="PROSITE" id="PS50109"/>
    </source>
</evidence>
<dbReference type="SUPFAM" id="SSF47384">
    <property type="entry name" value="Homodimeric domain of signal transducing histidine kinase"/>
    <property type="match status" value="1"/>
</dbReference>
<evidence type="ECO:0000313" key="22">
    <source>
        <dbReference type="Proteomes" id="UP001238603"/>
    </source>
</evidence>
<dbReference type="InterPro" id="IPR005467">
    <property type="entry name" value="His_kinase_dom"/>
</dbReference>
<keyword evidence="5 13" id="KW-0597">Phosphoprotein</keyword>
<keyword evidence="11 15" id="KW-0472">Membrane</keyword>
<dbReference type="PROSITE" id="PS50112">
    <property type="entry name" value="PAS"/>
    <property type="match status" value="2"/>
</dbReference>
<dbReference type="SMART" id="SM00387">
    <property type="entry name" value="HATPase_c"/>
    <property type="match status" value="1"/>
</dbReference>
<feature type="domain" description="Histidine kinase" evidence="16">
    <location>
        <begin position="516"/>
        <end position="732"/>
    </location>
</feature>
<evidence type="ECO:0000256" key="11">
    <source>
        <dbReference type="ARBA" id="ARBA00023136"/>
    </source>
</evidence>
<evidence type="ECO:0000259" key="19">
    <source>
        <dbReference type="PROSITE" id="PS50113"/>
    </source>
</evidence>
<feature type="modified residue" description="4-aspartylphosphate" evidence="13">
    <location>
        <position position="805"/>
    </location>
</feature>
<dbReference type="InterPro" id="IPR013656">
    <property type="entry name" value="PAS_4"/>
</dbReference>
<dbReference type="Pfam" id="PF02518">
    <property type="entry name" value="HATPase_c"/>
    <property type="match status" value="1"/>
</dbReference>
<dbReference type="InterPro" id="IPR035965">
    <property type="entry name" value="PAS-like_dom_sf"/>
</dbReference>
<dbReference type="InterPro" id="IPR036641">
    <property type="entry name" value="HPT_dom_sf"/>
</dbReference>
<dbReference type="EC" id="2.7.13.3" evidence="3"/>
<feature type="transmembrane region" description="Helical" evidence="15">
    <location>
        <begin position="66"/>
        <end position="86"/>
    </location>
</feature>
<evidence type="ECO:0000256" key="5">
    <source>
        <dbReference type="ARBA" id="ARBA00022553"/>
    </source>
</evidence>
<dbReference type="SMART" id="SM00448">
    <property type="entry name" value="REC"/>
    <property type="match status" value="1"/>
</dbReference>
<keyword evidence="22" id="KW-1185">Reference proteome</keyword>
<dbReference type="SMART" id="SM00091">
    <property type="entry name" value="PAS"/>
    <property type="match status" value="2"/>
</dbReference>
<keyword evidence="8 21" id="KW-0067">ATP-binding</keyword>
<dbReference type="GO" id="GO:0005524">
    <property type="term" value="F:ATP binding"/>
    <property type="evidence" value="ECO:0007669"/>
    <property type="project" value="UniProtKB-KW"/>
</dbReference>
<dbReference type="Pfam" id="PF00512">
    <property type="entry name" value="HisKA"/>
    <property type="match status" value="1"/>
</dbReference>
<evidence type="ECO:0000256" key="14">
    <source>
        <dbReference type="SAM" id="MobiDB-lite"/>
    </source>
</evidence>
<comment type="catalytic activity">
    <reaction evidence="1">
        <text>ATP + protein L-histidine = ADP + protein N-phospho-L-histidine.</text>
        <dbReference type="EC" id="2.7.13.3"/>
    </reaction>
</comment>
<dbReference type="InterPro" id="IPR008207">
    <property type="entry name" value="Sig_transdc_His_kin_Hpt_dom"/>
</dbReference>
<dbReference type="InterPro" id="IPR003594">
    <property type="entry name" value="HATPase_dom"/>
</dbReference>
<dbReference type="EMBL" id="JASVDS010000002">
    <property type="protein sequence ID" value="MDL5032261.1"/>
    <property type="molecule type" value="Genomic_DNA"/>
</dbReference>
<dbReference type="PROSITE" id="PS50113">
    <property type="entry name" value="PAC"/>
    <property type="match status" value="1"/>
</dbReference>
<keyword evidence="9 15" id="KW-1133">Transmembrane helix</keyword>
<evidence type="ECO:0000256" key="8">
    <source>
        <dbReference type="ARBA" id="ARBA00022840"/>
    </source>
</evidence>
<dbReference type="InterPro" id="IPR000700">
    <property type="entry name" value="PAS-assoc_C"/>
</dbReference>
<proteinExistence type="predicted"/>
<keyword evidence="7" id="KW-0547">Nucleotide-binding</keyword>
<evidence type="ECO:0000256" key="4">
    <source>
        <dbReference type="ARBA" id="ARBA00022475"/>
    </source>
</evidence>
<comment type="subcellular location">
    <subcellularLocation>
        <location evidence="2">Cell membrane</location>
        <topology evidence="2">Multi-pass membrane protein</topology>
    </subcellularLocation>
</comment>
<evidence type="ECO:0000259" key="17">
    <source>
        <dbReference type="PROSITE" id="PS50110"/>
    </source>
</evidence>
<evidence type="ECO:0000313" key="21">
    <source>
        <dbReference type="EMBL" id="MDL5032261.1"/>
    </source>
</evidence>
<feature type="domain" description="Response regulatory" evidence="17">
    <location>
        <begin position="753"/>
        <end position="870"/>
    </location>
</feature>
<evidence type="ECO:0000256" key="10">
    <source>
        <dbReference type="ARBA" id="ARBA00023012"/>
    </source>
</evidence>
<feature type="modified residue" description="Phosphohistidine" evidence="12">
    <location>
        <position position="983"/>
    </location>
</feature>
<evidence type="ECO:0000256" key="12">
    <source>
        <dbReference type="PROSITE-ProRule" id="PRU00110"/>
    </source>
</evidence>
<keyword evidence="6 15" id="KW-0812">Transmembrane</keyword>
<dbReference type="SUPFAM" id="SSF55874">
    <property type="entry name" value="ATPase domain of HSP90 chaperone/DNA topoisomerase II/histidine kinase"/>
    <property type="match status" value="1"/>
</dbReference>
<feature type="region of interest" description="Disordered" evidence="14">
    <location>
        <begin position="873"/>
        <end position="931"/>
    </location>
</feature>
<evidence type="ECO:0000256" key="7">
    <source>
        <dbReference type="ARBA" id="ARBA00022741"/>
    </source>
</evidence>
<dbReference type="CDD" id="cd00082">
    <property type="entry name" value="HisKA"/>
    <property type="match status" value="1"/>
</dbReference>
<gene>
    <name evidence="21" type="ORF">QRD43_10125</name>
</gene>
<evidence type="ECO:0000256" key="1">
    <source>
        <dbReference type="ARBA" id="ARBA00000085"/>
    </source>
</evidence>
<name>A0ABT7LL65_9BURK</name>
<evidence type="ECO:0000259" key="18">
    <source>
        <dbReference type="PROSITE" id="PS50112"/>
    </source>
</evidence>
<dbReference type="CDD" id="cd00088">
    <property type="entry name" value="HPT"/>
    <property type="match status" value="1"/>
</dbReference>
<dbReference type="InterPro" id="IPR000014">
    <property type="entry name" value="PAS"/>
</dbReference>
<feature type="transmembrane region" description="Helical" evidence="15">
    <location>
        <begin position="140"/>
        <end position="158"/>
    </location>
</feature>
<dbReference type="Pfam" id="PF01627">
    <property type="entry name" value="Hpt"/>
    <property type="match status" value="1"/>
</dbReference>
<accession>A0ABT7LL65</accession>
<dbReference type="Gene3D" id="1.10.287.130">
    <property type="match status" value="1"/>
</dbReference>
<dbReference type="Proteomes" id="UP001238603">
    <property type="component" value="Unassembled WGS sequence"/>
</dbReference>
<dbReference type="InterPro" id="IPR001789">
    <property type="entry name" value="Sig_transdc_resp-reg_receiver"/>
</dbReference>
<reference evidence="21 22" key="1">
    <citation type="submission" date="2023-06" db="EMBL/GenBank/DDBJ databases">
        <title>Pelomonas sp. APW6 16S ribosomal RNA gene genome sequencing and assembly.</title>
        <authorList>
            <person name="Woo H."/>
        </authorList>
    </citation>
    <scope>NUCLEOTIDE SEQUENCE [LARGE SCALE GENOMIC DNA]</scope>
    <source>
        <strain evidence="21 22">APW6</strain>
    </source>
</reference>
<dbReference type="Gene3D" id="3.30.565.10">
    <property type="entry name" value="Histidine kinase-like ATPase, C-terminal domain"/>
    <property type="match status" value="1"/>
</dbReference>
<dbReference type="SUPFAM" id="SSF55785">
    <property type="entry name" value="PYP-like sensor domain (PAS domain)"/>
    <property type="match status" value="2"/>
</dbReference>
<dbReference type="PANTHER" id="PTHR45339:SF1">
    <property type="entry name" value="HYBRID SIGNAL TRANSDUCTION HISTIDINE KINASE J"/>
    <property type="match status" value="1"/>
</dbReference>
<dbReference type="InterPro" id="IPR003661">
    <property type="entry name" value="HisK_dim/P_dom"/>
</dbReference>
<feature type="compositionally biased region" description="Low complexity" evidence="14">
    <location>
        <begin position="889"/>
        <end position="906"/>
    </location>
</feature>
<evidence type="ECO:0000256" key="2">
    <source>
        <dbReference type="ARBA" id="ARBA00004651"/>
    </source>
</evidence>
<dbReference type="CDD" id="cd16922">
    <property type="entry name" value="HATPase_EvgS-ArcB-TorS-like"/>
    <property type="match status" value="1"/>
</dbReference>
<evidence type="ECO:0000256" key="3">
    <source>
        <dbReference type="ARBA" id="ARBA00012438"/>
    </source>
</evidence>
<feature type="domain" description="PAS" evidence="18">
    <location>
        <begin position="373"/>
        <end position="443"/>
    </location>
</feature>
<dbReference type="SUPFAM" id="SSF47226">
    <property type="entry name" value="Histidine-containing phosphotransfer domain, HPT domain"/>
    <property type="match status" value="1"/>
</dbReference>
<feature type="transmembrane region" description="Helical" evidence="15">
    <location>
        <begin position="93"/>
        <end position="113"/>
    </location>
</feature>
<dbReference type="SUPFAM" id="SSF52172">
    <property type="entry name" value="CheY-like"/>
    <property type="match status" value="1"/>
</dbReference>
<protein>
    <recommendedName>
        <fullName evidence="3">histidine kinase</fullName>
        <ecNumber evidence="3">2.7.13.3</ecNumber>
    </recommendedName>
</protein>
<organism evidence="21 22">
    <name type="scientific">Roseateles subflavus</name>
    <dbReference type="NCBI Taxonomy" id="3053353"/>
    <lineage>
        <taxon>Bacteria</taxon>
        <taxon>Pseudomonadati</taxon>
        <taxon>Pseudomonadota</taxon>
        <taxon>Betaproteobacteria</taxon>
        <taxon>Burkholderiales</taxon>
        <taxon>Sphaerotilaceae</taxon>
        <taxon>Roseateles</taxon>
    </lineage>
</organism>
<comment type="caution">
    <text evidence="21">The sequence shown here is derived from an EMBL/GenBank/DDBJ whole genome shotgun (WGS) entry which is preliminary data.</text>
</comment>
<dbReference type="PROSITE" id="PS50894">
    <property type="entry name" value="HPT"/>
    <property type="match status" value="1"/>
</dbReference>
<feature type="domain" description="HPt" evidence="20">
    <location>
        <begin position="941"/>
        <end position="1038"/>
    </location>
</feature>
<dbReference type="Gene3D" id="1.20.120.160">
    <property type="entry name" value="HPT domain"/>
    <property type="match status" value="1"/>
</dbReference>
<dbReference type="CDD" id="cd17546">
    <property type="entry name" value="REC_hyHK_CKI1_RcsC-like"/>
    <property type="match status" value="1"/>
</dbReference>